<reference evidence="17" key="1">
    <citation type="journal article" date="2019" name="Int. J. Syst. Evol. Microbiol.">
        <title>The Global Catalogue of Microorganisms (GCM) 10K type strain sequencing project: providing services to taxonomists for standard genome sequencing and annotation.</title>
        <authorList>
            <consortium name="The Broad Institute Genomics Platform"/>
            <consortium name="The Broad Institute Genome Sequencing Center for Infectious Disease"/>
            <person name="Wu L."/>
            <person name="Ma J."/>
        </authorList>
    </citation>
    <scope>NUCLEOTIDE SEQUENCE [LARGE SCALE GENOMIC DNA]</scope>
    <source>
        <strain evidence="17">CGMCC 1.15297</strain>
    </source>
</reference>
<keyword evidence="14" id="KW-0697">Rotamase</keyword>
<evidence type="ECO:0000256" key="6">
    <source>
        <dbReference type="ARBA" id="ARBA00022989"/>
    </source>
</evidence>
<keyword evidence="5" id="KW-0812">Transmembrane</keyword>
<evidence type="ECO:0000256" key="2">
    <source>
        <dbReference type="ARBA" id="ARBA00018370"/>
    </source>
</evidence>
<dbReference type="Pfam" id="PF13145">
    <property type="entry name" value="Rotamase_2"/>
    <property type="match status" value="1"/>
</dbReference>
<keyword evidence="6" id="KW-1133">Transmembrane helix</keyword>
<gene>
    <name evidence="16" type="ORF">GCM10010923_10740</name>
</gene>
<evidence type="ECO:0000256" key="5">
    <source>
        <dbReference type="ARBA" id="ARBA00022692"/>
    </source>
</evidence>
<organism evidence="16 17">
    <name type="scientific">Blastomonas marina</name>
    <dbReference type="NCBI Taxonomy" id="1867408"/>
    <lineage>
        <taxon>Bacteria</taxon>
        <taxon>Pseudomonadati</taxon>
        <taxon>Pseudomonadota</taxon>
        <taxon>Alphaproteobacteria</taxon>
        <taxon>Sphingomonadales</taxon>
        <taxon>Sphingomonadaceae</taxon>
        <taxon>Blastomonas</taxon>
    </lineage>
</organism>
<dbReference type="PANTHER" id="PTHR47529">
    <property type="entry name" value="PEPTIDYL-PROLYL CIS-TRANS ISOMERASE D"/>
    <property type="match status" value="1"/>
</dbReference>
<evidence type="ECO:0000256" key="4">
    <source>
        <dbReference type="ARBA" id="ARBA00022519"/>
    </source>
</evidence>
<sequence>MITLFRKFFQSKLGIGITLAFLGLIALAFASSDVANTGSFGGIAGGETVAEVGGTSIDTSELRAAAEIAYNSARRENPNLTMQEFIAGGGLEGALDNLIQRAAISEYGRKHGIIASERLIDSELAQIPAFAGLDGNFSREAFEQALRQQGLTEKMVRDDLRQALVIRQLLAPAQIASSFPEELAFRYTTLLRESRRGKIATIPSSAFAPEADPSDKQLTDFYAKNRARFTIPERRVIRYARFGADSIGEIAAPTPEEIRARYEADAEQYRAKEQRTITQLIAPTEAGANAILAKVRSGQTLAAAAQGTGLSPSEQTTERDAYASASSAAVARAVFEGNEGQTVGPVRSPLGWHIVAIDDVTRTEGRSLAQVRDEIVAALTEQKRREALNQFAEDVEDGFASGSTLADVAGELGVEVEQTRPALASGVIYGSQERVPELLEPVLTTVAAMEEDSDPILAEIVPGEEFLIFDVAQFDEAAPPPLAQIKARVTAAWKLDRGAAAAKEAADKVLAAVRNGKDLDEAIADIETTLPPVDDINLARQALTARQQRVPPPLALMFAMAEGTIKKLEAPSNAGWFVVLLDEIIPGEVDRDDPAIAQARTELGRVAGQEFAEQLDKAIQKEVGVTRNDNAIRAVVEELTGQGR</sequence>
<evidence type="ECO:0000256" key="11">
    <source>
        <dbReference type="ARBA" id="ARBA00038408"/>
    </source>
</evidence>
<keyword evidence="14" id="KW-0413">Isomerase</keyword>
<dbReference type="EMBL" id="BMID01000001">
    <property type="protein sequence ID" value="GGA03679.1"/>
    <property type="molecule type" value="Genomic_DNA"/>
</dbReference>
<evidence type="ECO:0000256" key="12">
    <source>
        <dbReference type="ARBA" id="ARBA00040743"/>
    </source>
</evidence>
<dbReference type="PROSITE" id="PS50198">
    <property type="entry name" value="PPIC_PPIASE_2"/>
    <property type="match status" value="1"/>
</dbReference>
<proteinExistence type="inferred from homology"/>
<keyword evidence="4" id="KW-0997">Cell inner membrane</keyword>
<comment type="caution">
    <text evidence="16">The sequence shown here is derived from an EMBL/GenBank/DDBJ whole genome shotgun (WGS) entry which is preliminary data.</text>
</comment>
<evidence type="ECO:0000313" key="16">
    <source>
        <dbReference type="EMBL" id="GGA03679.1"/>
    </source>
</evidence>
<name>A0ABQ1F9P4_9SPHN</name>
<evidence type="ECO:0000259" key="15">
    <source>
        <dbReference type="PROSITE" id="PS50198"/>
    </source>
</evidence>
<evidence type="ECO:0000256" key="1">
    <source>
        <dbReference type="ARBA" id="ARBA00004382"/>
    </source>
</evidence>
<evidence type="ECO:0000256" key="8">
    <source>
        <dbReference type="ARBA" id="ARBA00023186"/>
    </source>
</evidence>
<dbReference type="SUPFAM" id="SSF54534">
    <property type="entry name" value="FKBP-like"/>
    <property type="match status" value="1"/>
</dbReference>
<dbReference type="InterPro" id="IPR052029">
    <property type="entry name" value="PpiD_chaperone"/>
</dbReference>
<protein>
    <recommendedName>
        <fullName evidence="2">Parvulin-like PPIase</fullName>
    </recommendedName>
    <alternativeName>
        <fullName evidence="9">Peptidyl-prolyl cis-trans isomerase plp</fullName>
    </alternativeName>
    <alternativeName>
        <fullName evidence="12">Periplasmic chaperone PpiD</fullName>
    </alternativeName>
    <alternativeName>
        <fullName evidence="13">Periplasmic folding chaperone</fullName>
    </alternativeName>
    <alternativeName>
        <fullName evidence="10">Rotamase plp</fullName>
    </alternativeName>
</protein>
<evidence type="ECO:0000256" key="7">
    <source>
        <dbReference type="ARBA" id="ARBA00023136"/>
    </source>
</evidence>
<keyword evidence="17" id="KW-1185">Reference proteome</keyword>
<keyword evidence="3" id="KW-1003">Cell membrane</keyword>
<evidence type="ECO:0000256" key="13">
    <source>
        <dbReference type="ARBA" id="ARBA00042775"/>
    </source>
</evidence>
<dbReference type="Proteomes" id="UP000603317">
    <property type="component" value="Unassembled WGS sequence"/>
</dbReference>
<dbReference type="Pfam" id="PF13624">
    <property type="entry name" value="SurA_N_3"/>
    <property type="match status" value="1"/>
</dbReference>
<comment type="subcellular location">
    <subcellularLocation>
        <location evidence="1">Cell inner membrane</location>
        <topology evidence="1">Single-pass type II membrane protein</topology>
        <orientation evidence="1">Periplasmic side</orientation>
    </subcellularLocation>
</comment>
<feature type="domain" description="PpiC" evidence="15">
    <location>
        <begin position="255"/>
        <end position="359"/>
    </location>
</feature>
<dbReference type="InterPro" id="IPR027304">
    <property type="entry name" value="Trigger_fact/SurA_dom_sf"/>
</dbReference>
<evidence type="ECO:0000313" key="17">
    <source>
        <dbReference type="Proteomes" id="UP000603317"/>
    </source>
</evidence>
<evidence type="ECO:0000256" key="3">
    <source>
        <dbReference type="ARBA" id="ARBA00022475"/>
    </source>
</evidence>
<accession>A0ABQ1F9P4</accession>
<dbReference type="InterPro" id="IPR000297">
    <property type="entry name" value="PPIase_PpiC"/>
</dbReference>
<evidence type="ECO:0000256" key="10">
    <source>
        <dbReference type="ARBA" id="ARBA00031484"/>
    </source>
</evidence>
<dbReference type="Gene3D" id="1.10.4030.10">
    <property type="entry name" value="Porin chaperone SurA, peptide-binding domain"/>
    <property type="match status" value="1"/>
</dbReference>
<evidence type="ECO:0000256" key="9">
    <source>
        <dbReference type="ARBA" id="ARBA00030642"/>
    </source>
</evidence>
<dbReference type="PANTHER" id="PTHR47529:SF1">
    <property type="entry name" value="PERIPLASMIC CHAPERONE PPID"/>
    <property type="match status" value="1"/>
</dbReference>
<dbReference type="Gene3D" id="3.10.50.40">
    <property type="match status" value="1"/>
</dbReference>
<comment type="similarity">
    <text evidence="11">Belongs to the PpiD chaperone family.</text>
</comment>
<dbReference type="InterPro" id="IPR046357">
    <property type="entry name" value="PPIase_dom_sf"/>
</dbReference>
<dbReference type="SUPFAM" id="SSF109998">
    <property type="entry name" value="Triger factor/SurA peptide-binding domain-like"/>
    <property type="match status" value="1"/>
</dbReference>
<keyword evidence="8" id="KW-0143">Chaperone</keyword>
<evidence type="ECO:0000256" key="14">
    <source>
        <dbReference type="PROSITE-ProRule" id="PRU00278"/>
    </source>
</evidence>
<dbReference type="RefSeq" id="WP_188641723.1">
    <property type="nucleotide sequence ID" value="NZ_BMID01000001.1"/>
</dbReference>
<keyword evidence="7" id="KW-0472">Membrane</keyword>